<evidence type="ECO:0000256" key="3">
    <source>
        <dbReference type="ARBA" id="ARBA00022777"/>
    </source>
</evidence>
<dbReference type="InterPro" id="IPR006282">
    <property type="entry name" value="Thi_PPkinase"/>
</dbReference>
<dbReference type="GO" id="GO:0009229">
    <property type="term" value="P:thiamine diphosphate biosynthetic process"/>
    <property type="evidence" value="ECO:0007669"/>
    <property type="project" value="InterPro"/>
</dbReference>
<dbReference type="STRING" id="128944.AWM75_02695"/>
<evidence type="ECO:0000313" key="8">
    <source>
        <dbReference type="Proteomes" id="UP000062260"/>
    </source>
</evidence>
<reference evidence="8" key="2">
    <citation type="submission" date="2016-01" db="EMBL/GenBank/DDBJ databases">
        <title>Six Aerococcus type strain genome sequencing and assembly using PacBio and Illumina Hiseq.</title>
        <authorList>
            <person name="Carkaci D."/>
            <person name="Dargis R."/>
            <person name="Nielsen X.C."/>
            <person name="Skovgaard O."/>
            <person name="Fuursted K."/>
            <person name="Christensen J.J."/>
        </authorList>
    </citation>
    <scope>NUCLEOTIDE SEQUENCE [LARGE SCALE GENOMIC DNA]</scope>
    <source>
        <strain evidence="8">CCUG42038B</strain>
    </source>
</reference>
<evidence type="ECO:0000259" key="6">
    <source>
        <dbReference type="SMART" id="SM00983"/>
    </source>
</evidence>
<dbReference type="NCBIfam" id="TIGR01378">
    <property type="entry name" value="thi_PPkinase"/>
    <property type="match status" value="1"/>
</dbReference>
<dbReference type="PANTHER" id="PTHR41299:SF1">
    <property type="entry name" value="THIAMINE PYROPHOSPHOKINASE"/>
    <property type="match status" value="1"/>
</dbReference>
<gene>
    <name evidence="7" type="ORF">AWM75_02695</name>
</gene>
<dbReference type="GO" id="GO:0006772">
    <property type="term" value="P:thiamine metabolic process"/>
    <property type="evidence" value="ECO:0007669"/>
    <property type="project" value="UniProtKB-UniRule"/>
</dbReference>
<dbReference type="Gene3D" id="3.40.50.10240">
    <property type="entry name" value="Thiamin pyrophosphokinase, catalytic domain"/>
    <property type="match status" value="1"/>
</dbReference>
<dbReference type="CDD" id="cd07995">
    <property type="entry name" value="TPK"/>
    <property type="match status" value="1"/>
</dbReference>
<dbReference type="PANTHER" id="PTHR41299">
    <property type="entry name" value="THIAMINE PYROPHOSPHOKINASE"/>
    <property type="match status" value="1"/>
</dbReference>
<dbReference type="OrthoDB" id="9804377at2"/>
<dbReference type="RefSeq" id="WP_067977917.1">
    <property type="nucleotide sequence ID" value="NZ_CP014163.1"/>
</dbReference>
<dbReference type="InterPro" id="IPR007373">
    <property type="entry name" value="Thiamin_PyroPKinase_B1-bd"/>
</dbReference>
<reference evidence="7 8" key="1">
    <citation type="journal article" date="2016" name="Genome Announc.">
        <title>Complete Genome Sequences of Aerococcus christensenii CCUG 28831T, Aerococcus sanguinicola CCUG 43001T, Aerococcus urinae CCUG 36881T, Aerococcus urinaeequi CCUG 28094T, Aerococcus urinaehominis CCUG 42038 BT, and Aerococcus viridans CCUG 4311T.</title>
        <authorList>
            <person name="Carkaci D."/>
            <person name="Dargis R."/>
            <person name="Nielsen X.C."/>
            <person name="Skovgaard O."/>
            <person name="Fuursted K."/>
            <person name="Christensen J.J."/>
        </authorList>
    </citation>
    <scope>NUCLEOTIDE SEQUENCE [LARGE SCALE GENOMIC DNA]</scope>
    <source>
        <strain evidence="7 8">CCUG42038B</strain>
    </source>
</reference>
<keyword evidence="1" id="KW-0808">Transferase</keyword>
<keyword evidence="8" id="KW-1185">Reference proteome</keyword>
<keyword evidence="2" id="KW-0547">Nucleotide-binding</keyword>
<feature type="domain" description="Thiamin pyrophosphokinase thiamin-binding" evidence="6">
    <location>
        <begin position="146"/>
        <end position="212"/>
    </location>
</feature>
<evidence type="ECO:0000256" key="2">
    <source>
        <dbReference type="ARBA" id="ARBA00022741"/>
    </source>
</evidence>
<keyword evidence="3" id="KW-0418">Kinase</keyword>
<dbReference type="Proteomes" id="UP000062260">
    <property type="component" value="Chromosome"/>
</dbReference>
<dbReference type="InterPro" id="IPR007371">
    <property type="entry name" value="TPK_catalytic"/>
</dbReference>
<dbReference type="GO" id="GO:0005524">
    <property type="term" value="F:ATP binding"/>
    <property type="evidence" value="ECO:0007669"/>
    <property type="project" value="UniProtKB-KW"/>
</dbReference>
<dbReference type="InterPro" id="IPR036759">
    <property type="entry name" value="TPK_catalytic_sf"/>
</dbReference>
<proteinExistence type="predicted"/>
<evidence type="ECO:0000256" key="5">
    <source>
        <dbReference type="NCBIfam" id="TIGR01378"/>
    </source>
</evidence>
<dbReference type="SUPFAM" id="SSF63999">
    <property type="entry name" value="Thiamin pyrophosphokinase, catalytic domain"/>
    <property type="match status" value="1"/>
</dbReference>
<dbReference type="EC" id="2.7.6.2" evidence="5"/>
<sequence>MTVVFVATGPDYDQDHFLAEVAGLDQAVFIGIDRGVSRLLEAGLPIELAIGDYDSVPLAVQWQAEAVAQHFIRLATDKDQTDTEAAIEWALNHYPDQAYYFYGIFGGRIDHELSNLWLAYQPQLQDKLIDMTFIGLSNRLKFYRPGTYQISPLPDYDYLSFIGLTSIKNLTLTGVKYELDQVDYPYPIALVSNEFISSDQDMRLSFSHGLLMAIQSRDAG</sequence>
<dbReference type="InterPro" id="IPR053149">
    <property type="entry name" value="TPK"/>
</dbReference>
<dbReference type="GO" id="GO:0004788">
    <property type="term" value="F:thiamine diphosphokinase activity"/>
    <property type="evidence" value="ECO:0007669"/>
    <property type="project" value="UniProtKB-UniRule"/>
</dbReference>
<dbReference type="SMART" id="SM00983">
    <property type="entry name" value="TPK_B1_binding"/>
    <property type="match status" value="1"/>
</dbReference>
<organism evidence="7 8">
    <name type="scientific">Aerococcus urinaehominis</name>
    <dbReference type="NCBI Taxonomy" id="128944"/>
    <lineage>
        <taxon>Bacteria</taxon>
        <taxon>Bacillati</taxon>
        <taxon>Bacillota</taxon>
        <taxon>Bacilli</taxon>
        <taxon>Lactobacillales</taxon>
        <taxon>Aerococcaceae</taxon>
        <taxon>Aerococcus</taxon>
    </lineage>
</organism>
<protein>
    <recommendedName>
        <fullName evidence="5">Thiamine diphosphokinase</fullName>
        <ecNumber evidence="5">2.7.6.2</ecNumber>
    </recommendedName>
</protein>
<dbReference type="AlphaFoldDB" id="A0A0X8FKG6"/>
<dbReference type="KEGG" id="auh:AWM75_02695"/>
<name>A0A0X8FKG6_9LACT</name>
<keyword evidence="4" id="KW-0067">ATP-binding</keyword>
<accession>A0A0X8FKG6</accession>
<dbReference type="GO" id="GO:0030975">
    <property type="term" value="F:thiamine binding"/>
    <property type="evidence" value="ECO:0007669"/>
    <property type="project" value="InterPro"/>
</dbReference>
<evidence type="ECO:0000256" key="4">
    <source>
        <dbReference type="ARBA" id="ARBA00022840"/>
    </source>
</evidence>
<dbReference type="Pfam" id="PF04263">
    <property type="entry name" value="TPK_catalytic"/>
    <property type="match status" value="1"/>
</dbReference>
<dbReference type="Pfam" id="PF04265">
    <property type="entry name" value="TPK_B1_binding"/>
    <property type="match status" value="1"/>
</dbReference>
<evidence type="ECO:0000313" key="7">
    <source>
        <dbReference type="EMBL" id="AMB98970.1"/>
    </source>
</evidence>
<dbReference type="EMBL" id="CP014163">
    <property type="protein sequence ID" value="AMB98970.1"/>
    <property type="molecule type" value="Genomic_DNA"/>
</dbReference>
<dbReference type="GO" id="GO:0016301">
    <property type="term" value="F:kinase activity"/>
    <property type="evidence" value="ECO:0007669"/>
    <property type="project" value="UniProtKB-KW"/>
</dbReference>
<evidence type="ECO:0000256" key="1">
    <source>
        <dbReference type="ARBA" id="ARBA00022679"/>
    </source>
</evidence>